<dbReference type="InterPro" id="IPR010281">
    <property type="entry name" value="DUF885"/>
</dbReference>
<keyword evidence="2" id="KW-1185">Reference proteome</keyword>
<reference evidence="2" key="1">
    <citation type="submission" date="2023-07" db="EMBL/GenBank/DDBJ databases">
        <title>Functional and genomic diversity of the sorghum phyllosphere microbiome.</title>
        <authorList>
            <person name="Shade A."/>
        </authorList>
    </citation>
    <scope>NUCLEOTIDE SEQUENCE [LARGE SCALE GENOMIC DNA]</scope>
    <source>
        <strain evidence="2">SORGH_AS_0422</strain>
    </source>
</reference>
<protein>
    <submittedName>
        <fullName evidence="1">Uncharacterized protein (DUF885 family)</fullName>
    </submittedName>
</protein>
<name>A0ABU3GS68_9SPHI</name>
<sequence length="589" mass="67702">MAYKFLPAIVIAAFLLISCKKDGGGMQEMNKDDAAFNGYTQHFLEALWKLDPDRATMTGYHNYDSLLVVPTNSYRDKISSFTKVETDSLLRYDPNTLTDANKIDFQLIQNELQQMQWNVQTLKSWEWNPTSYNIIGTFAYILNEKYAPLDKRLRNFYERMENIPAYYKEAQKQIKNPVPELTSLTIDQLNGGIGVFEKDFADSLKKTKIAESTQKQMLTRAKLSVDAIKNFVDWLGKLKSPKPRSFRLGQNLYQEKFKYEIQSELNAQQIFNAAMERKKLVHREMVKLSKQLWPKYFGKRDMPKDSLELIGKMIDTLSTKHAKPEDFQTAIQGILPKLVDFVKAKNLLTQDPSKPLIVRKEPAYMAGVAGASVSSPGPYDKSGNTYFNVGSLAGWSPERAESYLREYNQYLLQILCIHEAIPGHYTQLVYSNKAPSLIKSVLQNGAMIEGWAVYSEEMMLDAGYGNNEPELRLMWYKWNLRSVCNTILDYSVHANSMTKEQAIKLLTQEAFQQQAEAEGKWKRVSVSSVQLTSYYTGYKEIVDLRNAYKKQMGEKYTVKDFNEKFLSYGSAPVKFIKQLMLAKKKETTK</sequence>
<dbReference type="PANTHER" id="PTHR33361">
    <property type="entry name" value="GLR0591 PROTEIN"/>
    <property type="match status" value="1"/>
</dbReference>
<dbReference type="RefSeq" id="WP_311949283.1">
    <property type="nucleotide sequence ID" value="NZ_JAVLVU010000001.1"/>
</dbReference>
<gene>
    <name evidence="1" type="ORF">QE417_001704</name>
</gene>
<dbReference type="PROSITE" id="PS51257">
    <property type="entry name" value="PROKAR_LIPOPROTEIN"/>
    <property type="match status" value="1"/>
</dbReference>
<organism evidence="1 2">
    <name type="scientific">Mucilaginibacter terrae</name>
    <dbReference type="NCBI Taxonomy" id="1955052"/>
    <lineage>
        <taxon>Bacteria</taxon>
        <taxon>Pseudomonadati</taxon>
        <taxon>Bacteroidota</taxon>
        <taxon>Sphingobacteriia</taxon>
        <taxon>Sphingobacteriales</taxon>
        <taxon>Sphingobacteriaceae</taxon>
        <taxon>Mucilaginibacter</taxon>
    </lineage>
</organism>
<dbReference type="Pfam" id="PF05960">
    <property type="entry name" value="DUF885"/>
    <property type="match status" value="1"/>
</dbReference>
<dbReference type="PANTHER" id="PTHR33361:SF15">
    <property type="entry name" value="DUF885 FAMILY LIPOPROTEIN"/>
    <property type="match status" value="1"/>
</dbReference>
<accession>A0ABU3GS68</accession>
<dbReference type="Proteomes" id="UP001258315">
    <property type="component" value="Unassembled WGS sequence"/>
</dbReference>
<evidence type="ECO:0000313" key="1">
    <source>
        <dbReference type="EMBL" id="MDT3402632.1"/>
    </source>
</evidence>
<dbReference type="EMBL" id="JAVLVU010000001">
    <property type="protein sequence ID" value="MDT3402632.1"/>
    <property type="molecule type" value="Genomic_DNA"/>
</dbReference>
<comment type="caution">
    <text evidence="1">The sequence shown here is derived from an EMBL/GenBank/DDBJ whole genome shotgun (WGS) entry which is preliminary data.</text>
</comment>
<evidence type="ECO:0000313" key="2">
    <source>
        <dbReference type="Proteomes" id="UP001258315"/>
    </source>
</evidence>
<proteinExistence type="predicted"/>